<organism evidence="1 2">
    <name type="scientific">Candidatus Thiodiazotropha endoloripes</name>
    <dbReference type="NCBI Taxonomy" id="1818881"/>
    <lineage>
        <taxon>Bacteria</taxon>
        <taxon>Pseudomonadati</taxon>
        <taxon>Pseudomonadota</taxon>
        <taxon>Gammaproteobacteria</taxon>
        <taxon>Chromatiales</taxon>
        <taxon>Sedimenticolaceae</taxon>
        <taxon>Candidatus Thiodiazotropha</taxon>
    </lineage>
</organism>
<gene>
    <name evidence="1" type="ORF">A3196_12890</name>
</gene>
<proteinExistence type="predicted"/>
<evidence type="ECO:0000313" key="2">
    <source>
        <dbReference type="Proteomes" id="UP000094849"/>
    </source>
</evidence>
<accession>A0A1E2USZ6</accession>
<protein>
    <submittedName>
        <fullName evidence="1">Uncharacterized protein</fullName>
    </submittedName>
</protein>
<reference evidence="1 2" key="1">
    <citation type="submission" date="2016-03" db="EMBL/GenBank/DDBJ databases">
        <title>Chemosynthetic sulphur-oxidizing symbionts of marine invertebrate animals are capable of nitrogen fixation.</title>
        <authorList>
            <person name="Petersen J.M."/>
            <person name="Kemper A."/>
            <person name="Gruber-Vodicka H."/>
            <person name="Cardini U."/>
            <person name="Geest Mvander."/>
            <person name="Kleiner M."/>
            <person name="Bulgheresi S."/>
            <person name="Fussmann M."/>
            <person name="Herbold C."/>
            <person name="Seah B.K.B."/>
            <person name="Antony C.Paul."/>
            <person name="Liu D."/>
            <person name="Belitz A."/>
            <person name="Weber M."/>
        </authorList>
    </citation>
    <scope>NUCLEOTIDE SEQUENCE [LARGE SCALE GENOMIC DNA]</scope>
    <source>
        <strain evidence="1">G_D</strain>
    </source>
</reference>
<comment type="caution">
    <text evidence="1">The sequence shown here is derived from an EMBL/GenBank/DDBJ whole genome shotgun (WGS) entry which is preliminary data.</text>
</comment>
<evidence type="ECO:0000313" key="1">
    <source>
        <dbReference type="EMBL" id="ODB97574.1"/>
    </source>
</evidence>
<dbReference type="EMBL" id="LVJZ01000003">
    <property type="protein sequence ID" value="ODB97574.1"/>
    <property type="molecule type" value="Genomic_DNA"/>
</dbReference>
<name>A0A1E2USZ6_9GAMM</name>
<keyword evidence="2" id="KW-1185">Reference proteome</keyword>
<sequence>MAKWVIPCQNIDAKQFDLYVIQSRYPWADGKFPDSKAQEVVGYYTRHVELNAVVVLGFL</sequence>
<dbReference type="AlphaFoldDB" id="A0A1E2USZ6"/>
<dbReference type="Proteomes" id="UP000094849">
    <property type="component" value="Unassembled WGS sequence"/>
</dbReference>